<comment type="caution">
    <text evidence="1">The sequence shown here is derived from an EMBL/GenBank/DDBJ whole genome shotgun (WGS) entry which is preliminary data.</text>
</comment>
<organism evidence="1 2">
    <name type="scientific">Streptomyces rameus</name>
    <dbReference type="NCBI Taxonomy" id="68261"/>
    <lineage>
        <taxon>Bacteria</taxon>
        <taxon>Bacillati</taxon>
        <taxon>Actinomycetota</taxon>
        <taxon>Actinomycetes</taxon>
        <taxon>Kitasatosporales</taxon>
        <taxon>Streptomycetaceae</taxon>
        <taxon>Streptomyces</taxon>
    </lineage>
</organism>
<dbReference type="Proteomes" id="UP001500893">
    <property type="component" value="Unassembled WGS sequence"/>
</dbReference>
<proteinExistence type="predicted"/>
<keyword evidence="2" id="KW-1185">Reference proteome</keyword>
<sequence>MLRPEQHRECPLPPDPSAVGRVVHPGGGPRGQEAVAGSAALDHRLITSGGVRSQTHASLAGLGYQDGLDSVDLQAAETAAAEGLVHAAHQVGGLGGQRMEGAVASLS</sequence>
<dbReference type="EMBL" id="BAAAVM010000078">
    <property type="protein sequence ID" value="GAA3154927.1"/>
    <property type="molecule type" value="Genomic_DNA"/>
</dbReference>
<evidence type="ECO:0000313" key="2">
    <source>
        <dbReference type="Proteomes" id="UP001500893"/>
    </source>
</evidence>
<name>A0ABP6NPT0_9ACTN</name>
<gene>
    <name evidence="1" type="ORF">GCM10010521_48470</name>
</gene>
<accession>A0ABP6NPT0</accession>
<protein>
    <submittedName>
        <fullName evidence="1">Uncharacterized protein</fullName>
    </submittedName>
</protein>
<evidence type="ECO:0000313" key="1">
    <source>
        <dbReference type="EMBL" id="GAA3154927.1"/>
    </source>
</evidence>
<reference evidence="2" key="1">
    <citation type="journal article" date="2019" name="Int. J. Syst. Evol. Microbiol.">
        <title>The Global Catalogue of Microorganisms (GCM) 10K type strain sequencing project: providing services to taxonomists for standard genome sequencing and annotation.</title>
        <authorList>
            <consortium name="The Broad Institute Genomics Platform"/>
            <consortium name="The Broad Institute Genome Sequencing Center for Infectious Disease"/>
            <person name="Wu L."/>
            <person name="Ma J."/>
        </authorList>
    </citation>
    <scope>NUCLEOTIDE SEQUENCE [LARGE SCALE GENOMIC DNA]</scope>
    <source>
        <strain evidence="2">JCM 11574</strain>
    </source>
</reference>